<keyword evidence="2" id="KW-0472">Membrane</keyword>
<keyword evidence="4" id="KW-1185">Reference proteome</keyword>
<evidence type="ECO:0000313" key="4">
    <source>
        <dbReference type="Proteomes" id="UP001589667"/>
    </source>
</evidence>
<dbReference type="EMBL" id="JBHMBL010000001">
    <property type="protein sequence ID" value="MFB9641684.1"/>
    <property type="molecule type" value="Genomic_DNA"/>
</dbReference>
<feature type="transmembrane region" description="Helical" evidence="2">
    <location>
        <begin position="143"/>
        <end position="176"/>
    </location>
</feature>
<accession>A0ABV5SMW7</accession>
<dbReference type="Proteomes" id="UP001589667">
    <property type="component" value="Unassembled WGS sequence"/>
</dbReference>
<evidence type="ECO:0000256" key="2">
    <source>
        <dbReference type="SAM" id="Phobius"/>
    </source>
</evidence>
<evidence type="ECO:0000256" key="1">
    <source>
        <dbReference type="SAM" id="MobiDB-lite"/>
    </source>
</evidence>
<keyword evidence="2" id="KW-0812">Transmembrane</keyword>
<feature type="region of interest" description="Disordered" evidence="1">
    <location>
        <begin position="1"/>
        <end position="101"/>
    </location>
</feature>
<feature type="transmembrane region" description="Helical" evidence="2">
    <location>
        <begin position="188"/>
        <end position="212"/>
    </location>
</feature>
<name>A0ABV5SMW7_9MICO</name>
<comment type="caution">
    <text evidence="3">The sequence shown here is derived from an EMBL/GenBank/DDBJ whole genome shotgun (WGS) entry which is preliminary data.</text>
</comment>
<organism evidence="3 4">
    <name type="scientific">Agromyces lapidis</name>
    <dbReference type="NCBI Taxonomy" id="279574"/>
    <lineage>
        <taxon>Bacteria</taxon>
        <taxon>Bacillati</taxon>
        <taxon>Actinomycetota</taxon>
        <taxon>Actinomycetes</taxon>
        <taxon>Micrococcales</taxon>
        <taxon>Microbacteriaceae</taxon>
        <taxon>Agromyces</taxon>
    </lineage>
</organism>
<sequence length="219" mass="22726">MSADMAEAEGVPPNGGAPSARPGDSDDRSRAGGDATGGAAPAPDRLEPDEPAGGSPNGATAESPLESMPAHRPAEGGTVFDDPLAPYRPAEPTLRADPAVREFDVPVDTGQLRRISTGQLLVVHRPEYDPSEVVEALQQRRAYSWVAAVTGIIGATASLFVGWMLPLSIAAIVFGVLGLRREEHGRTLAFIGIGTGLGGLVFSALWIGYYAIVFGALPT</sequence>
<keyword evidence="2" id="KW-1133">Transmembrane helix</keyword>
<dbReference type="RefSeq" id="WP_376863066.1">
    <property type="nucleotide sequence ID" value="NZ_JBHMBL010000001.1"/>
</dbReference>
<reference evidence="3 4" key="1">
    <citation type="submission" date="2024-09" db="EMBL/GenBank/DDBJ databases">
        <authorList>
            <person name="Sun Q."/>
            <person name="Mori K."/>
        </authorList>
    </citation>
    <scope>NUCLEOTIDE SEQUENCE [LARGE SCALE GENOMIC DNA]</scope>
    <source>
        <strain evidence="3 4">JCM 14321</strain>
    </source>
</reference>
<gene>
    <name evidence="3" type="ORF">ACFFQV_05195</name>
</gene>
<evidence type="ECO:0000313" key="3">
    <source>
        <dbReference type="EMBL" id="MFB9641684.1"/>
    </source>
</evidence>
<evidence type="ECO:0008006" key="5">
    <source>
        <dbReference type="Google" id="ProtNLM"/>
    </source>
</evidence>
<protein>
    <recommendedName>
        <fullName evidence="5">DUF4190 domain-containing protein</fullName>
    </recommendedName>
</protein>
<proteinExistence type="predicted"/>